<evidence type="ECO:0000313" key="1">
    <source>
        <dbReference type="EMBL" id="ROW00358.1"/>
    </source>
</evidence>
<dbReference type="EMBL" id="LKEA01000021">
    <property type="protein sequence ID" value="ROW00358.1"/>
    <property type="molecule type" value="Genomic_DNA"/>
</dbReference>
<organism evidence="1 2">
    <name type="scientific">Cytospora schulzeri</name>
    <dbReference type="NCBI Taxonomy" id="448051"/>
    <lineage>
        <taxon>Eukaryota</taxon>
        <taxon>Fungi</taxon>
        <taxon>Dikarya</taxon>
        <taxon>Ascomycota</taxon>
        <taxon>Pezizomycotina</taxon>
        <taxon>Sordariomycetes</taxon>
        <taxon>Sordariomycetidae</taxon>
        <taxon>Diaporthales</taxon>
        <taxon>Cytosporaceae</taxon>
        <taxon>Cytospora</taxon>
    </lineage>
</organism>
<name>A0A423WAH1_9PEZI</name>
<keyword evidence="2" id="KW-1185">Reference proteome</keyword>
<evidence type="ECO:0000313" key="2">
    <source>
        <dbReference type="Proteomes" id="UP000283895"/>
    </source>
</evidence>
<dbReference type="Proteomes" id="UP000283895">
    <property type="component" value="Unassembled WGS sequence"/>
</dbReference>
<protein>
    <submittedName>
        <fullName evidence="1">Uncharacterized protein</fullName>
    </submittedName>
</protein>
<reference evidence="1 2" key="1">
    <citation type="submission" date="2015-09" db="EMBL/GenBank/DDBJ databases">
        <title>Host preference determinants of Valsa canker pathogens revealed by comparative genomics.</title>
        <authorList>
            <person name="Yin Z."/>
            <person name="Huang L."/>
        </authorList>
    </citation>
    <scope>NUCLEOTIDE SEQUENCE [LARGE SCALE GENOMIC DNA]</scope>
    <source>
        <strain evidence="1 2">03-1</strain>
    </source>
</reference>
<dbReference type="AlphaFoldDB" id="A0A423WAH1"/>
<gene>
    <name evidence="1" type="ORF">VMCG_07283</name>
</gene>
<comment type="caution">
    <text evidence="1">The sequence shown here is derived from an EMBL/GenBank/DDBJ whole genome shotgun (WGS) entry which is preliminary data.</text>
</comment>
<sequence length="138" mass="15302">MVLHGWCLEPTWLEAGQLDFEVAGLDPSAAPQGKGFRPGHTDSASIGRLTILTPPSYREFLVRASFGFRNIDRHVEQSRVLFSDLRRPFAFADTWGPRPARLVRHWLTGSGACAETAVNYEAMTTTERFVLSRGNPGA</sequence>
<proteinExistence type="predicted"/>
<accession>A0A423WAH1</accession>